<dbReference type="SUPFAM" id="SSF56003">
    <property type="entry name" value="Molybdenum cofactor-binding domain"/>
    <property type="match status" value="2"/>
</dbReference>
<protein>
    <submittedName>
        <fullName evidence="4">Xanthine dehydrogenase family protein molybdopterin-binding subunit</fullName>
    </submittedName>
</protein>
<feature type="chain" id="PRO_5039620918" evidence="2">
    <location>
        <begin position="24"/>
        <end position="737"/>
    </location>
</feature>
<evidence type="ECO:0000313" key="5">
    <source>
        <dbReference type="Proteomes" id="UP000642993"/>
    </source>
</evidence>
<feature type="domain" description="Aldehyde oxidase/xanthine dehydrogenase a/b hammerhead" evidence="3">
    <location>
        <begin position="222"/>
        <end position="300"/>
    </location>
</feature>
<organism evidence="4 5">
    <name type="scientific">Lolliginicoccus lacisalsi</name>
    <dbReference type="NCBI Taxonomy" id="2742202"/>
    <lineage>
        <taxon>Bacteria</taxon>
        <taxon>Bacillati</taxon>
        <taxon>Actinomycetota</taxon>
        <taxon>Actinomycetes</taxon>
        <taxon>Mycobacteriales</taxon>
        <taxon>Hoyosellaceae</taxon>
        <taxon>Lolliginicoccus</taxon>
    </lineage>
</organism>
<dbReference type="InterPro" id="IPR036856">
    <property type="entry name" value="Ald_Oxase/Xan_DH_a/b_sf"/>
</dbReference>
<dbReference type="Gene3D" id="3.30.365.10">
    <property type="entry name" value="Aldehyde oxidase/xanthine dehydrogenase, molybdopterin binding domain"/>
    <property type="match status" value="4"/>
</dbReference>
<dbReference type="Proteomes" id="UP000642993">
    <property type="component" value="Unassembled WGS sequence"/>
</dbReference>
<feature type="region of interest" description="Disordered" evidence="1">
    <location>
        <begin position="193"/>
        <end position="215"/>
    </location>
</feature>
<dbReference type="InterPro" id="IPR008274">
    <property type="entry name" value="AldOxase/xan_DH_MoCoBD1"/>
</dbReference>
<dbReference type="Pfam" id="PF20256">
    <property type="entry name" value="MoCoBD_2"/>
    <property type="match status" value="2"/>
</dbReference>
<sequence>MARRQFLTFLVTAPILTVGAQWAAPGTSPRASAQPGAPGIPSNPEVGQIVDIGDLFITVGLPTALILVIEVVPDGRIRFELPRAELGQGISTATAMIVADELDVPVDQVDVRLAAAKPELLFNQFTGSSNTIRSLWHPLRAVASVVRARLVAAAAARLLVLPTDLRTENGRVLARDGRSLGYGELSAGAASPSLADVTARPKTSHHTVGTPTRRQDARAMVTGELAYTLDIDVPGAKPVMVRRPPTINGSPEWFDEATARQQPGVIDVAMIPTGVAIMAETFGEALDATRAFDVTWRPGTIDGLSDPDIRARLRGAVPPYDDPALSSGSLASGVLDAEYDFAFASHAPLEPNTAIADVRPDRAEIWSALQSPIITREHIALELGLPLDKVIVHVTQAGGSFGRRLFYDGALEAARISRAMGKPVKLMWSRIDDMRHGRARPASHHRLRARLGTSAVNAFHHRAGFVETDFRHGLGEILTAAYTQLPVVGNPVFGQTLFHLTQFTPYEVGAKTHELFEIPLRMPTGSWRGVYSGNTRGCEEMFIDEIAQHLGRDPVEYRRAIIKDHRVRDVLDTVAREGNWGRDMPPGFGQGVGVHEEYRSAIAVLVEIDARDRRKPRVTKAVIAVDVGKTINPLGLEAQMQGGLSDAIATTLSAGLHIVDGLPLEGSYSQYHYPRQGDSPPDVTVHILESGDDPGGAGELGVPASVGAVANAYARATGTRPRSFPINFDIDFEPFPR</sequence>
<dbReference type="InterPro" id="IPR037165">
    <property type="entry name" value="AldOxase/xan_DH_Mopterin-bd_sf"/>
</dbReference>
<name>A0A927JEU2_9ACTN</name>
<dbReference type="Pfam" id="PF02738">
    <property type="entry name" value="MoCoBD_1"/>
    <property type="match status" value="1"/>
</dbReference>
<dbReference type="InterPro" id="IPR012368">
    <property type="entry name" value="OxRdtase_Mopterin-bd_su_IorB"/>
</dbReference>
<dbReference type="PIRSF" id="PIRSF036389">
    <property type="entry name" value="IOR_B"/>
    <property type="match status" value="1"/>
</dbReference>
<dbReference type="GO" id="GO:0016491">
    <property type="term" value="F:oxidoreductase activity"/>
    <property type="evidence" value="ECO:0007669"/>
    <property type="project" value="InterPro"/>
</dbReference>
<dbReference type="AlphaFoldDB" id="A0A927JEU2"/>
<feature type="signal peptide" evidence="2">
    <location>
        <begin position="1"/>
        <end position="23"/>
    </location>
</feature>
<evidence type="ECO:0000256" key="2">
    <source>
        <dbReference type="SAM" id="SignalP"/>
    </source>
</evidence>
<evidence type="ECO:0000259" key="3">
    <source>
        <dbReference type="SMART" id="SM01008"/>
    </source>
</evidence>
<dbReference type="Gene3D" id="3.90.1170.50">
    <property type="entry name" value="Aldehyde oxidase/xanthine dehydrogenase, a/b hammerhead"/>
    <property type="match status" value="1"/>
</dbReference>
<proteinExistence type="predicted"/>
<dbReference type="InterPro" id="IPR000674">
    <property type="entry name" value="Ald_Oxase/Xan_DH_a/b"/>
</dbReference>
<dbReference type="PANTHER" id="PTHR47495">
    <property type="entry name" value="ALDEHYDE DEHYDROGENASE"/>
    <property type="match status" value="1"/>
</dbReference>
<keyword evidence="2" id="KW-0732">Signal</keyword>
<evidence type="ECO:0000256" key="1">
    <source>
        <dbReference type="SAM" id="MobiDB-lite"/>
    </source>
</evidence>
<dbReference type="SUPFAM" id="SSF54665">
    <property type="entry name" value="CO dehydrogenase molybdoprotein N-domain-like"/>
    <property type="match status" value="1"/>
</dbReference>
<gene>
    <name evidence="4" type="ORF">HT102_11440</name>
</gene>
<comment type="caution">
    <text evidence="4">The sequence shown here is derived from an EMBL/GenBank/DDBJ whole genome shotgun (WGS) entry which is preliminary data.</text>
</comment>
<dbReference type="InterPro" id="IPR046867">
    <property type="entry name" value="AldOxase/xan_DH_MoCoBD2"/>
</dbReference>
<accession>A0A927JEU2</accession>
<evidence type="ECO:0000313" key="4">
    <source>
        <dbReference type="EMBL" id="MBD8507102.1"/>
    </source>
</evidence>
<reference evidence="4" key="1">
    <citation type="submission" date="2020-09" db="EMBL/GenBank/DDBJ databases">
        <title>Hoyosella lacisalsi sp. nov., a halotolerant actinobacterium isolated from soil of Lake Gudzhirganskoe.</title>
        <authorList>
            <person name="Yang Q."/>
            <person name="Guo P.Y."/>
            <person name="Liu S.W."/>
            <person name="Li F.N."/>
            <person name="Sun C.H."/>
        </authorList>
    </citation>
    <scope>NUCLEOTIDE SEQUENCE</scope>
    <source>
        <strain evidence="4">G463</strain>
    </source>
</reference>
<dbReference type="InterPro" id="IPR052516">
    <property type="entry name" value="N-heterocyclic_Hydroxylase"/>
</dbReference>
<dbReference type="SMART" id="SM01008">
    <property type="entry name" value="Ald_Xan_dh_C"/>
    <property type="match status" value="1"/>
</dbReference>
<dbReference type="EMBL" id="JACYWE010000006">
    <property type="protein sequence ID" value="MBD8507102.1"/>
    <property type="molecule type" value="Genomic_DNA"/>
</dbReference>
<keyword evidence="5" id="KW-1185">Reference proteome</keyword>
<dbReference type="PANTHER" id="PTHR47495:SF1">
    <property type="entry name" value="BLL3820 PROTEIN"/>
    <property type="match status" value="1"/>
</dbReference>